<reference evidence="2 3" key="1">
    <citation type="submission" date="2020-10" db="EMBL/GenBank/DDBJ databases">
        <title>Sequencing the genomes of 1000 actinobacteria strains.</title>
        <authorList>
            <person name="Klenk H.-P."/>
        </authorList>
    </citation>
    <scope>NUCLEOTIDE SEQUENCE [LARGE SCALE GENOMIC DNA]</scope>
    <source>
        <strain evidence="2 3">DSM 43748</strain>
    </source>
</reference>
<dbReference type="Proteomes" id="UP000661607">
    <property type="component" value="Unassembled WGS sequence"/>
</dbReference>
<comment type="caution">
    <text evidence="2">The sequence shown here is derived from an EMBL/GenBank/DDBJ whole genome shotgun (WGS) entry which is preliminary data.</text>
</comment>
<proteinExistence type="predicted"/>
<organism evidence="2 3">
    <name type="scientific">Nonomuraea africana</name>
    <dbReference type="NCBI Taxonomy" id="46171"/>
    <lineage>
        <taxon>Bacteria</taxon>
        <taxon>Bacillati</taxon>
        <taxon>Actinomycetota</taxon>
        <taxon>Actinomycetes</taxon>
        <taxon>Streptosporangiales</taxon>
        <taxon>Streptosporangiaceae</taxon>
        <taxon>Nonomuraea</taxon>
    </lineage>
</organism>
<gene>
    <name evidence="2" type="ORF">H4W81_007817</name>
</gene>
<dbReference type="InterPro" id="IPR011042">
    <property type="entry name" value="6-blade_b-propeller_TolB-like"/>
</dbReference>
<keyword evidence="1" id="KW-0472">Membrane</keyword>
<evidence type="ECO:0000313" key="3">
    <source>
        <dbReference type="Proteomes" id="UP000661607"/>
    </source>
</evidence>
<evidence type="ECO:0008006" key="4">
    <source>
        <dbReference type="Google" id="ProtNLM"/>
    </source>
</evidence>
<evidence type="ECO:0000313" key="2">
    <source>
        <dbReference type="EMBL" id="MBE1565038.1"/>
    </source>
</evidence>
<keyword evidence="1" id="KW-0812">Transmembrane</keyword>
<keyword evidence="1" id="KW-1133">Transmembrane helix</keyword>
<sequence length="348" mass="37204">MNALRDDLHELALEAPSVDLASRALAGARRRRAVQLAVAVAAAVAVVTGGTAILVRGPEPSIVITPQVRPLPSSGVGALQQAFQRQGRWHLVTHDGQSYDAGGIIKGDGPLAITPDGRRIAYFDEKQRTIVLRDLAGGEVWEAPLRLPARTFEAEFALRLSPSGMRMLVAGWGTGRERNVLVDLGDGSVKELDKAWFPVSVSDTGEVVLARPFEDSTRLRVLGHDPITVPDFTYEFSGLAPDGRTIARLGQTHDPGRTPQMEHDGTIVLTDAIAGGDRPKVRISGIPSGLNPARLGAWLSADEVTLLAVPSDRGQTSTVYAVNVRTGQAREFFVTEDAPKNIVPGLVS</sequence>
<protein>
    <recommendedName>
        <fullName evidence="4">WD40 repeat domain-containing protein</fullName>
    </recommendedName>
</protein>
<evidence type="ECO:0000256" key="1">
    <source>
        <dbReference type="SAM" id="Phobius"/>
    </source>
</evidence>
<dbReference type="RefSeq" id="WP_192779320.1">
    <property type="nucleotide sequence ID" value="NZ_BAAASY010000018.1"/>
</dbReference>
<feature type="transmembrane region" description="Helical" evidence="1">
    <location>
        <begin position="33"/>
        <end position="55"/>
    </location>
</feature>
<accession>A0ABR9KSM3</accession>
<dbReference type="EMBL" id="JADBEF010000001">
    <property type="protein sequence ID" value="MBE1565038.1"/>
    <property type="molecule type" value="Genomic_DNA"/>
</dbReference>
<dbReference type="Gene3D" id="2.120.10.30">
    <property type="entry name" value="TolB, C-terminal domain"/>
    <property type="match status" value="1"/>
</dbReference>
<keyword evidence="3" id="KW-1185">Reference proteome</keyword>
<name>A0ABR9KSM3_9ACTN</name>
<dbReference type="SUPFAM" id="SSF82171">
    <property type="entry name" value="DPP6 N-terminal domain-like"/>
    <property type="match status" value="1"/>
</dbReference>